<evidence type="ECO:0000256" key="1">
    <source>
        <dbReference type="ARBA" id="ARBA00005005"/>
    </source>
</evidence>
<evidence type="ECO:0000313" key="8">
    <source>
        <dbReference type="Proteomes" id="UP000279259"/>
    </source>
</evidence>
<dbReference type="InterPro" id="IPR045002">
    <property type="entry name" value="Ech1-like"/>
</dbReference>
<dbReference type="SUPFAM" id="SSF52096">
    <property type="entry name" value="ClpP/crotonase"/>
    <property type="match status" value="1"/>
</dbReference>
<dbReference type="GO" id="GO:0005739">
    <property type="term" value="C:mitochondrion"/>
    <property type="evidence" value="ECO:0007669"/>
    <property type="project" value="TreeGrafter"/>
</dbReference>
<organism evidence="7 8">
    <name type="scientific">Saitozyma podzolica</name>
    <dbReference type="NCBI Taxonomy" id="1890683"/>
    <lineage>
        <taxon>Eukaryota</taxon>
        <taxon>Fungi</taxon>
        <taxon>Dikarya</taxon>
        <taxon>Basidiomycota</taxon>
        <taxon>Agaricomycotina</taxon>
        <taxon>Tremellomycetes</taxon>
        <taxon>Tremellales</taxon>
        <taxon>Trimorphomycetaceae</taxon>
        <taxon>Saitozyma</taxon>
    </lineage>
</organism>
<sequence length="331" mass="35810">MNLAPLQGEYHRASEPSPGVLLIEMNRPPVNAFNDDMWAELRSIFERVSAEPAVRVVVLSSSLDKTWTVGLDLTAQTALAAPAPDPARKAFQLRDHLLDFQDAISSIQRCKQPVIAAIHGNAVGLAIDIASACDVRLAASDVTFGIFVRPIRSSSSYSYLHMPLDLELEVNVGLAADIGTLQRLPKIAGNESLVRELALTGRKFGADEAESLGFVSEVVQGGRKEVLRKALDMAGVIALKSPVAVVSTKHLLNREQHMASGRERGAEVDEYANTTDARDHSVQEGLEYTAAWNAAMLQASDTSTAMKATLAKKRPSFPPLERYDGPSKAKL</sequence>
<evidence type="ECO:0000256" key="2">
    <source>
        <dbReference type="ARBA" id="ARBA00005254"/>
    </source>
</evidence>
<keyword evidence="5" id="KW-0413">Isomerase</keyword>
<comment type="similarity">
    <text evidence="2">Belongs to the enoyl-CoA hydratase/isomerase family.</text>
</comment>
<comment type="caution">
    <text evidence="7">The sequence shown here is derived from an EMBL/GenBank/DDBJ whole genome shotgun (WGS) entry which is preliminary data.</text>
</comment>
<dbReference type="AlphaFoldDB" id="A0A427YE82"/>
<dbReference type="InterPro" id="IPR029045">
    <property type="entry name" value="ClpP/crotonase-like_dom_sf"/>
</dbReference>
<accession>A0A427YE82</accession>
<evidence type="ECO:0000313" key="7">
    <source>
        <dbReference type="EMBL" id="RSH89353.1"/>
    </source>
</evidence>
<dbReference type="CDD" id="cd06558">
    <property type="entry name" value="crotonase-like"/>
    <property type="match status" value="1"/>
</dbReference>
<dbReference type="FunFam" id="1.10.12.10:FF:000004">
    <property type="entry name" value="Delta3,5-delta2,4-dienoyl-CoA isomerase"/>
    <property type="match status" value="1"/>
</dbReference>
<evidence type="ECO:0000256" key="4">
    <source>
        <dbReference type="ARBA" id="ARBA00023098"/>
    </source>
</evidence>
<name>A0A427YE82_9TREE</name>
<dbReference type="InterPro" id="IPR001753">
    <property type="entry name" value="Enoyl-CoA_hydra/iso"/>
</dbReference>
<keyword evidence="3" id="KW-0276">Fatty acid metabolism</keyword>
<feature type="region of interest" description="Disordered" evidence="6">
    <location>
        <begin position="309"/>
        <end position="331"/>
    </location>
</feature>
<dbReference type="InterPro" id="IPR014748">
    <property type="entry name" value="Enoyl-CoA_hydra_C"/>
</dbReference>
<dbReference type="EMBL" id="RSCD01000014">
    <property type="protein sequence ID" value="RSH89353.1"/>
    <property type="molecule type" value="Genomic_DNA"/>
</dbReference>
<dbReference type="Gene3D" id="1.10.12.10">
    <property type="entry name" value="Lyase 2-enoyl-coa Hydratase, Chain A, domain 2"/>
    <property type="match status" value="1"/>
</dbReference>
<evidence type="ECO:0000256" key="5">
    <source>
        <dbReference type="ARBA" id="ARBA00023235"/>
    </source>
</evidence>
<protein>
    <submittedName>
        <fullName evidence="7">Uncharacterized protein</fullName>
    </submittedName>
</protein>
<keyword evidence="8" id="KW-1185">Reference proteome</keyword>
<gene>
    <name evidence="7" type="ORF">EHS25_002465</name>
</gene>
<comment type="pathway">
    <text evidence="1">Lipid metabolism; fatty acid beta-oxidation.</text>
</comment>
<keyword evidence="4" id="KW-0443">Lipid metabolism</keyword>
<dbReference type="Gene3D" id="3.90.226.10">
    <property type="entry name" value="2-enoyl-CoA Hydratase, Chain A, domain 1"/>
    <property type="match status" value="1"/>
</dbReference>
<dbReference type="STRING" id="1890683.A0A427YE82"/>
<dbReference type="OrthoDB" id="14970at2759"/>
<dbReference type="PANTHER" id="PTHR43149">
    <property type="entry name" value="ENOYL-COA HYDRATASE"/>
    <property type="match status" value="1"/>
</dbReference>
<feature type="compositionally biased region" description="Basic and acidic residues" evidence="6">
    <location>
        <begin position="321"/>
        <end position="331"/>
    </location>
</feature>
<dbReference type="Proteomes" id="UP000279259">
    <property type="component" value="Unassembled WGS sequence"/>
</dbReference>
<dbReference type="GO" id="GO:0006635">
    <property type="term" value="P:fatty acid beta-oxidation"/>
    <property type="evidence" value="ECO:0007669"/>
    <property type="project" value="UniProtKB-UniPathway"/>
</dbReference>
<dbReference type="Pfam" id="PF00378">
    <property type="entry name" value="ECH_1"/>
    <property type="match status" value="2"/>
</dbReference>
<reference evidence="7 8" key="1">
    <citation type="submission" date="2018-11" db="EMBL/GenBank/DDBJ databases">
        <title>Genome sequence of Saitozyma podzolica DSM 27192.</title>
        <authorList>
            <person name="Aliyu H."/>
            <person name="Gorte O."/>
            <person name="Ochsenreither K."/>
        </authorList>
    </citation>
    <scope>NUCLEOTIDE SEQUENCE [LARGE SCALE GENOMIC DNA]</scope>
    <source>
        <strain evidence="7 8">DSM 27192</strain>
    </source>
</reference>
<dbReference type="GO" id="GO:0051750">
    <property type="term" value="F:delta(3,5)-delta(2,4)-dienoyl-CoA isomerase activity"/>
    <property type="evidence" value="ECO:0007669"/>
    <property type="project" value="TreeGrafter"/>
</dbReference>
<dbReference type="UniPathway" id="UPA00659"/>
<evidence type="ECO:0000256" key="3">
    <source>
        <dbReference type="ARBA" id="ARBA00022832"/>
    </source>
</evidence>
<proteinExistence type="inferred from homology"/>
<dbReference type="PANTHER" id="PTHR43149:SF1">
    <property type="entry name" value="DELTA(3,5)-DELTA(2,4)-DIENOYL-COA ISOMERASE, MITOCHONDRIAL"/>
    <property type="match status" value="1"/>
</dbReference>
<evidence type="ECO:0000256" key="6">
    <source>
        <dbReference type="SAM" id="MobiDB-lite"/>
    </source>
</evidence>